<protein>
    <recommendedName>
        <fullName evidence="3">Galactose-1-phosphate uridylyltransferase</fullName>
    </recommendedName>
</protein>
<evidence type="ECO:0000313" key="2">
    <source>
        <dbReference type="Proteomes" id="UP000019184"/>
    </source>
</evidence>
<dbReference type="OrthoDB" id="6395873at2"/>
<keyword evidence="2" id="KW-1185">Reference proteome</keyword>
<dbReference type="Proteomes" id="UP000019184">
    <property type="component" value="Unassembled WGS sequence"/>
</dbReference>
<evidence type="ECO:0008006" key="3">
    <source>
        <dbReference type="Google" id="ProtNLM"/>
    </source>
</evidence>
<dbReference type="AlphaFoldDB" id="A0A7U7J4S8"/>
<accession>A0A7U7J4S8</accession>
<dbReference type="InterPro" id="IPR053177">
    <property type="entry name" value="ADP-glucose_phosphorylase"/>
</dbReference>
<dbReference type="Gene3D" id="3.30.428.10">
    <property type="entry name" value="HIT-like"/>
    <property type="match status" value="2"/>
</dbReference>
<evidence type="ECO:0000313" key="1">
    <source>
        <dbReference type="EMBL" id="CDH45965.1"/>
    </source>
</evidence>
<sequence>MAQQLSWEMLQSIMQSESIESLSMQQLNALFHAEKEMMPFLPDSVCQIDPRNGDLIVYNSTRARRPHDSGVRALLSESVEKPCVICQGKTTGVVDVAKLSQGATFINKNLFPIIYPLQHILEKHRQQPLYPDPMHEGRVSYGFHFLQWTSSQHDQDWHTLSLDDGLIVLQRLAALEQKLLYASEGLMPPSEIPPPRKPTHGFVSIIKNYGQLAGGSLAHGHQQIGYSNIMPSRFYNNWCFSERHQGNSFSRYLLCDNPMELTVRDYGEAVLVVPYFMRRPYDMLLLVKDTSRQYLHELTDAEMRAVTQGIQDAMRALLRIMPLLGREPAFNLTVNNGPGAGLYLEFLAHTQEMGGFEQLGLWVCQESTTNAAAYLREVL</sequence>
<dbReference type="PANTHER" id="PTHR42763">
    <property type="entry name" value="ADP-GLUCOSE PHOSPHORYLASE"/>
    <property type="match status" value="1"/>
</dbReference>
<name>A0A7U7J4S8_9GAMM</name>
<dbReference type="PANTHER" id="PTHR42763:SF2">
    <property type="entry name" value="ADP-GLUCOSE PHOSPHORYLASE"/>
    <property type="match status" value="1"/>
</dbReference>
<dbReference type="EMBL" id="CBTK010000234">
    <property type="protein sequence ID" value="CDH45965.1"/>
    <property type="molecule type" value="Genomic_DNA"/>
</dbReference>
<dbReference type="RefSeq" id="WP_034434293.1">
    <property type="nucleotide sequence ID" value="NZ_CBTK010000234.1"/>
</dbReference>
<proteinExistence type="predicted"/>
<gene>
    <name evidence="1" type="ORF">BN874_3090002</name>
</gene>
<organism evidence="1 2">
    <name type="scientific">Candidatus Contendobacter odensis Run_B_J11</name>
    <dbReference type="NCBI Taxonomy" id="1400861"/>
    <lineage>
        <taxon>Bacteria</taxon>
        <taxon>Pseudomonadati</taxon>
        <taxon>Pseudomonadota</taxon>
        <taxon>Gammaproteobacteria</taxon>
        <taxon>Candidatus Competibacteraceae</taxon>
        <taxon>Candidatus Contendibacter</taxon>
    </lineage>
</organism>
<dbReference type="SUPFAM" id="SSF54197">
    <property type="entry name" value="HIT-like"/>
    <property type="match status" value="2"/>
</dbReference>
<dbReference type="InterPro" id="IPR036265">
    <property type="entry name" value="HIT-like_sf"/>
</dbReference>
<comment type="caution">
    <text evidence="1">The sequence shown here is derived from an EMBL/GenBank/DDBJ whole genome shotgun (WGS) entry which is preliminary data.</text>
</comment>
<reference evidence="1 2" key="1">
    <citation type="journal article" date="2014" name="ISME J.">
        <title>Candidatus Competibacter-lineage genomes retrieved from metagenomes reveal functional metabolic diversity.</title>
        <authorList>
            <person name="McIlroy S.J."/>
            <person name="Albertsen M."/>
            <person name="Andresen E.K."/>
            <person name="Saunders A.M."/>
            <person name="Kristiansen R."/>
            <person name="Stokholm-Bjerregaard M."/>
            <person name="Nielsen K.L."/>
            <person name="Nielsen P.H."/>
        </authorList>
    </citation>
    <scope>NUCLEOTIDE SEQUENCE [LARGE SCALE GENOMIC DNA]</scope>
    <source>
        <strain evidence="1 2">Run_B_J11</strain>
    </source>
</reference>